<dbReference type="Proteomes" id="UP000000763">
    <property type="component" value="Chromosome 8"/>
</dbReference>
<name>Q6Z008_ORYSJ</name>
<feature type="compositionally biased region" description="Low complexity" evidence="1">
    <location>
        <begin position="20"/>
        <end position="29"/>
    </location>
</feature>
<feature type="region of interest" description="Disordered" evidence="1">
    <location>
        <begin position="19"/>
        <end position="41"/>
    </location>
</feature>
<feature type="compositionally biased region" description="Low complexity" evidence="1">
    <location>
        <begin position="84"/>
        <end position="95"/>
    </location>
</feature>
<dbReference type="EMBL" id="AP005502">
    <property type="protein sequence ID" value="BAD05719.1"/>
    <property type="molecule type" value="Genomic_DNA"/>
</dbReference>
<evidence type="ECO:0000313" key="2">
    <source>
        <dbReference type="EMBL" id="BAD05719.1"/>
    </source>
</evidence>
<evidence type="ECO:0000313" key="3">
    <source>
        <dbReference type="Proteomes" id="UP000000763"/>
    </source>
</evidence>
<protein>
    <submittedName>
        <fullName evidence="2">Uncharacterized protein</fullName>
    </submittedName>
</protein>
<sequence length="103" mass="11011">MGGPQAADLAWLQGRIPCDSWSSSHSSQSTPPLRNDGRRRDGRWRIEGSALGSLARHHRPHLPDSLSLIRRSIAIAEAQPPRPSAAAAAPPSGRGVVRSSPHT</sequence>
<evidence type="ECO:0000256" key="1">
    <source>
        <dbReference type="SAM" id="MobiDB-lite"/>
    </source>
</evidence>
<dbReference type="AlphaFoldDB" id="Q6Z008"/>
<reference evidence="3" key="2">
    <citation type="journal article" date="2008" name="Nucleic Acids Res.">
        <title>The rice annotation project database (RAP-DB): 2008 update.</title>
        <authorList>
            <consortium name="The rice annotation project (RAP)"/>
        </authorList>
    </citation>
    <scope>GENOME REANNOTATION</scope>
    <source>
        <strain evidence="3">cv. Nipponbare</strain>
    </source>
</reference>
<accession>Q6Z008</accession>
<organism evidence="2 3">
    <name type="scientific">Oryza sativa subsp. japonica</name>
    <name type="common">Rice</name>
    <dbReference type="NCBI Taxonomy" id="39947"/>
    <lineage>
        <taxon>Eukaryota</taxon>
        <taxon>Viridiplantae</taxon>
        <taxon>Streptophyta</taxon>
        <taxon>Embryophyta</taxon>
        <taxon>Tracheophyta</taxon>
        <taxon>Spermatophyta</taxon>
        <taxon>Magnoliopsida</taxon>
        <taxon>Liliopsida</taxon>
        <taxon>Poales</taxon>
        <taxon>Poaceae</taxon>
        <taxon>BOP clade</taxon>
        <taxon>Oryzoideae</taxon>
        <taxon>Oryzeae</taxon>
        <taxon>Oryzinae</taxon>
        <taxon>Oryza</taxon>
        <taxon>Oryza sativa</taxon>
    </lineage>
</organism>
<feature type="region of interest" description="Disordered" evidence="1">
    <location>
        <begin position="79"/>
        <end position="103"/>
    </location>
</feature>
<gene>
    <name evidence="2" type="primary">P0473F05.6</name>
</gene>
<reference evidence="3" key="1">
    <citation type="journal article" date="2005" name="Nature">
        <title>The map-based sequence of the rice genome.</title>
        <authorList>
            <consortium name="International rice genome sequencing project (IRGSP)"/>
            <person name="Matsumoto T."/>
            <person name="Wu J."/>
            <person name="Kanamori H."/>
            <person name="Katayose Y."/>
            <person name="Fujisawa M."/>
            <person name="Namiki N."/>
            <person name="Mizuno H."/>
            <person name="Yamamoto K."/>
            <person name="Antonio B.A."/>
            <person name="Baba T."/>
            <person name="Sakata K."/>
            <person name="Nagamura Y."/>
            <person name="Aoki H."/>
            <person name="Arikawa K."/>
            <person name="Arita K."/>
            <person name="Bito T."/>
            <person name="Chiden Y."/>
            <person name="Fujitsuka N."/>
            <person name="Fukunaka R."/>
            <person name="Hamada M."/>
            <person name="Harada C."/>
            <person name="Hayashi A."/>
            <person name="Hijishita S."/>
            <person name="Honda M."/>
            <person name="Hosokawa S."/>
            <person name="Ichikawa Y."/>
            <person name="Idonuma A."/>
            <person name="Iijima M."/>
            <person name="Ikeda M."/>
            <person name="Ikeno M."/>
            <person name="Ito K."/>
            <person name="Ito S."/>
            <person name="Ito T."/>
            <person name="Ito Y."/>
            <person name="Ito Y."/>
            <person name="Iwabuchi A."/>
            <person name="Kamiya K."/>
            <person name="Karasawa W."/>
            <person name="Kurita K."/>
            <person name="Katagiri S."/>
            <person name="Kikuta A."/>
            <person name="Kobayashi H."/>
            <person name="Kobayashi N."/>
            <person name="Machita K."/>
            <person name="Maehara T."/>
            <person name="Masukawa M."/>
            <person name="Mizubayashi T."/>
            <person name="Mukai Y."/>
            <person name="Nagasaki H."/>
            <person name="Nagata Y."/>
            <person name="Naito S."/>
            <person name="Nakashima M."/>
            <person name="Nakama Y."/>
            <person name="Nakamichi Y."/>
            <person name="Nakamura M."/>
            <person name="Meguro A."/>
            <person name="Negishi M."/>
            <person name="Ohta I."/>
            <person name="Ohta T."/>
            <person name="Okamoto M."/>
            <person name="Ono N."/>
            <person name="Saji S."/>
            <person name="Sakaguchi M."/>
            <person name="Sakai K."/>
            <person name="Shibata M."/>
            <person name="Shimokawa T."/>
            <person name="Song J."/>
            <person name="Takazaki Y."/>
            <person name="Terasawa K."/>
            <person name="Tsugane M."/>
            <person name="Tsuji K."/>
            <person name="Ueda S."/>
            <person name="Waki K."/>
            <person name="Yamagata H."/>
            <person name="Yamamoto M."/>
            <person name="Yamamoto S."/>
            <person name="Yamane H."/>
            <person name="Yoshiki S."/>
            <person name="Yoshihara R."/>
            <person name="Yukawa K."/>
            <person name="Zhong H."/>
            <person name="Yano M."/>
            <person name="Yuan Q."/>
            <person name="Ouyang S."/>
            <person name="Liu J."/>
            <person name="Jones K.M."/>
            <person name="Gansberger K."/>
            <person name="Moffat K."/>
            <person name="Hill J."/>
            <person name="Bera J."/>
            <person name="Fadrosh D."/>
            <person name="Jin S."/>
            <person name="Johri S."/>
            <person name="Kim M."/>
            <person name="Overton L."/>
            <person name="Reardon M."/>
            <person name="Tsitrin T."/>
            <person name="Vuong H."/>
            <person name="Weaver B."/>
            <person name="Ciecko A."/>
            <person name="Tallon L."/>
            <person name="Jackson J."/>
            <person name="Pai G."/>
            <person name="Aken S.V."/>
            <person name="Utterback T."/>
            <person name="Reidmuller S."/>
            <person name="Feldblyum T."/>
            <person name="Hsiao J."/>
            <person name="Zismann V."/>
            <person name="Iobst S."/>
            <person name="de Vazeille A.R."/>
            <person name="Buell C.R."/>
            <person name="Ying K."/>
            <person name="Li Y."/>
            <person name="Lu T."/>
            <person name="Huang Y."/>
            <person name="Zhao Q."/>
            <person name="Feng Q."/>
            <person name="Zhang L."/>
            <person name="Zhu J."/>
            <person name="Weng Q."/>
            <person name="Mu J."/>
            <person name="Lu Y."/>
            <person name="Fan D."/>
            <person name="Liu Y."/>
            <person name="Guan J."/>
            <person name="Zhang Y."/>
            <person name="Yu S."/>
            <person name="Liu X."/>
            <person name="Zhang Y."/>
            <person name="Hong G."/>
            <person name="Han B."/>
            <person name="Choisne N."/>
            <person name="Demange N."/>
            <person name="Orjeda G."/>
            <person name="Samain S."/>
            <person name="Cattolico L."/>
            <person name="Pelletier E."/>
            <person name="Couloux A."/>
            <person name="Segurens B."/>
            <person name="Wincker P."/>
            <person name="D'Hont A."/>
            <person name="Scarpelli C."/>
            <person name="Weissenbach J."/>
            <person name="Salanoubat M."/>
            <person name="Quetier F."/>
            <person name="Yu Y."/>
            <person name="Kim H.R."/>
            <person name="Rambo T."/>
            <person name="Currie J."/>
            <person name="Collura K."/>
            <person name="Luo M."/>
            <person name="Yang T."/>
            <person name="Ammiraju J.S.S."/>
            <person name="Engler F."/>
            <person name="Soderlund C."/>
            <person name="Wing R.A."/>
            <person name="Palmer L.E."/>
            <person name="de la Bastide M."/>
            <person name="Spiegel L."/>
            <person name="Nascimento L."/>
            <person name="Zutavern T."/>
            <person name="O'Shaughnessy A."/>
            <person name="Dike S."/>
            <person name="Dedhia N."/>
            <person name="Preston R."/>
            <person name="Balija V."/>
            <person name="McCombie W.R."/>
            <person name="Chow T."/>
            <person name="Chen H."/>
            <person name="Chung M."/>
            <person name="Chen C."/>
            <person name="Shaw J."/>
            <person name="Wu H."/>
            <person name="Hsiao K."/>
            <person name="Chao Y."/>
            <person name="Chu M."/>
            <person name="Cheng C."/>
            <person name="Hour A."/>
            <person name="Lee P."/>
            <person name="Lin S."/>
            <person name="Lin Y."/>
            <person name="Liou J."/>
            <person name="Liu S."/>
            <person name="Hsing Y."/>
            <person name="Raghuvanshi S."/>
            <person name="Mohanty A."/>
            <person name="Bharti A.K."/>
            <person name="Gaur A."/>
            <person name="Gupta V."/>
            <person name="Kumar D."/>
            <person name="Ravi V."/>
            <person name="Vij S."/>
            <person name="Kapur A."/>
            <person name="Khurana P."/>
            <person name="Khurana P."/>
            <person name="Khurana J.P."/>
            <person name="Tyagi A.K."/>
            <person name="Gaikwad K."/>
            <person name="Singh A."/>
            <person name="Dalal V."/>
            <person name="Srivastava S."/>
            <person name="Dixit A."/>
            <person name="Pal A.K."/>
            <person name="Ghazi I.A."/>
            <person name="Yadav M."/>
            <person name="Pandit A."/>
            <person name="Bhargava A."/>
            <person name="Sureshbabu K."/>
            <person name="Batra K."/>
            <person name="Sharma T.R."/>
            <person name="Mohapatra T."/>
            <person name="Singh N.K."/>
            <person name="Messing J."/>
            <person name="Nelson A.B."/>
            <person name="Fuks G."/>
            <person name="Kavchok S."/>
            <person name="Keizer G."/>
            <person name="Linton E."/>
            <person name="Llaca V."/>
            <person name="Song R."/>
            <person name="Tanyolac B."/>
            <person name="Young S."/>
            <person name="Ho-Il K."/>
            <person name="Hahn J.H."/>
            <person name="Sangsakoo G."/>
            <person name="Vanavichit A."/>
            <person name="de Mattos Luiz.A.T."/>
            <person name="Zimmer P.D."/>
            <person name="Malone G."/>
            <person name="Dellagostin O."/>
            <person name="de Oliveira A.C."/>
            <person name="Bevan M."/>
            <person name="Bancroft I."/>
            <person name="Minx P."/>
            <person name="Cordum H."/>
            <person name="Wilson R."/>
            <person name="Cheng Z."/>
            <person name="Jin W."/>
            <person name="Jiang J."/>
            <person name="Leong S.A."/>
            <person name="Iwama H."/>
            <person name="Gojobori T."/>
            <person name="Itoh T."/>
            <person name="Niimura Y."/>
            <person name="Fujii Y."/>
            <person name="Habara T."/>
            <person name="Sakai H."/>
            <person name="Sato Y."/>
            <person name="Wilson G."/>
            <person name="Kumar K."/>
            <person name="McCouch S."/>
            <person name="Juretic N."/>
            <person name="Hoen D."/>
            <person name="Wright S."/>
            <person name="Bruskiewich R."/>
            <person name="Bureau T."/>
            <person name="Miyao A."/>
            <person name="Hirochika H."/>
            <person name="Nishikawa T."/>
            <person name="Kadowaki K."/>
            <person name="Sugiura M."/>
            <person name="Burr B."/>
            <person name="Sasaki T."/>
        </authorList>
    </citation>
    <scope>NUCLEOTIDE SEQUENCE [LARGE SCALE GENOMIC DNA]</scope>
    <source>
        <strain evidence="3">cv. Nipponbare</strain>
    </source>
</reference>
<proteinExistence type="predicted"/>